<dbReference type="PANTHER" id="PTHR30466:SF1">
    <property type="entry name" value="FMN REDUCTASE (NADH) RUTF"/>
    <property type="match status" value="1"/>
</dbReference>
<sequence>MISLEEAVDEREFRAAMTRLAKCAAVTTALGPAGPVGCTTTSLMSLSVAPPSVLVAFQYGSRTLDDIQAAGRFVINVLSHEQGSLVRRFATGSARERFRGLEYTVAHGAPLLSGAAVSLVCDLQQSLRALDHILLVGSVRDLRAAAAAPLVLVTGEPHTTVPALPRPTTPDDIR</sequence>
<dbReference type="Gene3D" id="2.30.110.10">
    <property type="entry name" value="Electron Transport, Fmn-binding Protein, Chain A"/>
    <property type="match status" value="1"/>
</dbReference>
<dbReference type="GO" id="GO:0010181">
    <property type="term" value="F:FMN binding"/>
    <property type="evidence" value="ECO:0007669"/>
    <property type="project" value="InterPro"/>
</dbReference>
<dbReference type="InterPro" id="IPR012349">
    <property type="entry name" value="Split_barrel_FMN-bd"/>
</dbReference>
<organism evidence="3 4">
    <name type="scientific">Streptomyces candidus</name>
    <dbReference type="NCBI Taxonomy" id="67283"/>
    <lineage>
        <taxon>Bacteria</taxon>
        <taxon>Bacillati</taxon>
        <taxon>Actinomycetota</taxon>
        <taxon>Actinomycetes</taxon>
        <taxon>Kitasatosporales</taxon>
        <taxon>Streptomycetaceae</taxon>
        <taxon>Streptomyces</taxon>
    </lineage>
</organism>
<dbReference type="SUPFAM" id="SSF50475">
    <property type="entry name" value="FMN-binding split barrel"/>
    <property type="match status" value="1"/>
</dbReference>
<dbReference type="PANTHER" id="PTHR30466">
    <property type="entry name" value="FLAVIN REDUCTASE"/>
    <property type="match status" value="1"/>
</dbReference>
<comment type="caution">
    <text evidence="3">The sequence shown here is derived from an EMBL/GenBank/DDBJ whole genome shotgun (WGS) entry which is preliminary data.</text>
</comment>
<dbReference type="GO" id="GO:0042602">
    <property type="term" value="F:riboflavin reductase (NADPH) activity"/>
    <property type="evidence" value="ECO:0007669"/>
    <property type="project" value="TreeGrafter"/>
</dbReference>
<evidence type="ECO:0000259" key="2">
    <source>
        <dbReference type="SMART" id="SM00903"/>
    </source>
</evidence>
<accession>A0A7X0HJ34</accession>
<evidence type="ECO:0000313" key="4">
    <source>
        <dbReference type="Proteomes" id="UP000540423"/>
    </source>
</evidence>
<reference evidence="3 4" key="1">
    <citation type="submission" date="2020-08" db="EMBL/GenBank/DDBJ databases">
        <title>Genomic Encyclopedia of Type Strains, Phase IV (KMG-IV): sequencing the most valuable type-strain genomes for metagenomic binning, comparative biology and taxonomic classification.</title>
        <authorList>
            <person name="Goeker M."/>
        </authorList>
    </citation>
    <scope>NUCLEOTIDE SEQUENCE [LARGE SCALE GENOMIC DNA]</scope>
    <source>
        <strain evidence="3 4">DSM 40141</strain>
    </source>
</reference>
<name>A0A7X0HJ34_9ACTN</name>
<proteinExistence type="predicted"/>
<evidence type="ECO:0000313" key="3">
    <source>
        <dbReference type="EMBL" id="MBB6438617.1"/>
    </source>
</evidence>
<dbReference type="InterPro" id="IPR002563">
    <property type="entry name" value="Flavin_Rdtase-like_dom"/>
</dbReference>
<protein>
    <submittedName>
        <fullName evidence="3">Flavin reductase (DIM6/NTAB) family NADH-FMN oxidoreductase RutF</fullName>
    </submittedName>
</protein>
<dbReference type="EMBL" id="JACHEM010000014">
    <property type="protein sequence ID" value="MBB6438617.1"/>
    <property type="molecule type" value="Genomic_DNA"/>
</dbReference>
<gene>
    <name evidence="3" type="ORF">HNQ79_005129</name>
</gene>
<dbReference type="Pfam" id="PF01613">
    <property type="entry name" value="Flavin_Reduct"/>
    <property type="match status" value="1"/>
</dbReference>
<keyword evidence="1" id="KW-0560">Oxidoreductase</keyword>
<dbReference type="RefSeq" id="WP_185034868.1">
    <property type="nucleotide sequence ID" value="NZ_BNBN01000006.1"/>
</dbReference>
<dbReference type="SMART" id="SM00903">
    <property type="entry name" value="Flavin_Reduct"/>
    <property type="match status" value="1"/>
</dbReference>
<dbReference type="AlphaFoldDB" id="A0A7X0HJ34"/>
<dbReference type="Proteomes" id="UP000540423">
    <property type="component" value="Unassembled WGS sequence"/>
</dbReference>
<evidence type="ECO:0000256" key="1">
    <source>
        <dbReference type="ARBA" id="ARBA00023002"/>
    </source>
</evidence>
<feature type="domain" description="Flavin reductase like" evidence="2">
    <location>
        <begin position="17"/>
        <end position="159"/>
    </location>
</feature>
<dbReference type="GO" id="GO:0006208">
    <property type="term" value="P:pyrimidine nucleobase catabolic process"/>
    <property type="evidence" value="ECO:0007669"/>
    <property type="project" value="TreeGrafter"/>
</dbReference>
<dbReference type="InterPro" id="IPR050268">
    <property type="entry name" value="NADH-dep_flavin_reductase"/>
</dbReference>
<keyword evidence="4" id="KW-1185">Reference proteome</keyword>